<dbReference type="EMBL" id="AP018316">
    <property type="protein sequence ID" value="BAZ85209.1"/>
    <property type="molecule type" value="Genomic_DNA"/>
</dbReference>
<evidence type="ECO:0000313" key="3">
    <source>
        <dbReference type="Proteomes" id="UP000218702"/>
    </source>
</evidence>
<dbReference type="PANTHER" id="PTHR43308:SF1">
    <property type="entry name" value="OUTER MEMBRANE PROTEIN ALPHA"/>
    <property type="match status" value="1"/>
</dbReference>
<keyword evidence="3" id="KW-1185">Reference proteome</keyword>
<dbReference type="InterPro" id="IPR051465">
    <property type="entry name" value="Cell_Envelope_Struct_Comp"/>
</dbReference>
<reference evidence="2 3" key="1">
    <citation type="submission" date="2017-06" db="EMBL/GenBank/DDBJ databases">
        <title>Genome sequencing of cyanobaciteial culture collection at National Institute for Environmental Studies (NIES).</title>
        <authorList>
            <person name="Hirose Y."/>
            <person name="Shimura Y."/>
            <person name="Fujisawa T."/>
            <person name="Nakamura Y."/>
            <person name="Kawachi M."/>
        </authorList>
    </citation>
    <scope>NUCLEOTIDE SEQUENCE [LARGE SCALE GENOMIC DNA]</scope>
    <source>
        <strain evidence="2 3">NIES-806</strain>
    </source>
</reference>
<feature type="domain" description="SLH" evidence="1">
    <location>
        <begin position="42"/>
        <end position="77"/>
    </location>
</feature>
<name>A0A1Z4V1F3_9CYAN</name>
<gene>
    <name evidence="2" type="ORF">NIES806_14090</name>
</gene>
<dbReference type="PANTHER" id="PTHR43308">
    <property type="entry name" value="OUTER MEMBRANE PROTEIN ALPHA-RELATED"/>
    <property type="match status" value="1"/>
</dbReference>
<protein>
    <recommendedName>
        <fullName evidence="1">SLH domain-containing protein</fullName>
    </recommendedName>
</protein>
<evidence type="ECO:0000313" key="2">
    <source>
        <dbReference type="EMBL" id="BAZ85209.1"/>
    </source>
</evidence>
<dbReference type="Proteomes" id="UP000218702">
    <property type="component" value="Chromosome"/>
</dbReference>
<sequence length="78" mass="8328">MLKVFLGLVLATPVVLISSVAWGSEIAENDDLAQVTSVSQLSDVQPTDWAFSALQSLVERYGCVAGYPNGYKGNLPLN</sequence>
<evidence type="ECO:0000259" key="1">
    <source>
        <dbReference type="Pfam" id="PF00395"/>
    </source>
</evidence>
<dbReference type="InterPro" id="IPR001119">
    <property type="entry name" value="SLH_dom"/>
</dbReference>
<organism evidence="2 3">
    <name type="scientific">Dolichospermum compactum NIES-806</name>
    <dbReference type="NCBI Taxonomy" id="1973481"/>
    <lineage>
        <taxon>Bacteria</taxon>
        <taxon>Bacillati</taxon>
        <taxon>Cyanobacteriota</taxon>
        <taxon>Cyanophyceae</taxon>
        <taxon>Nostocales</taxon>
        <taxon>Aphanizomenonaceae</taxon>
        <taxon>Dolichospermum</taxon>
        <taxon>Dolichospermum compactum</taxon>
    </lineage>
</organism>
<proteinExistence type="predicted"/>
<dbReference type="KEGG" id="dcm:NIES806_14090"/>
<dbReference type="AlphaFoldDB" id="A0A1Z4V1F3"/>
<accession>A0A1Z4V1F3</accession>
<dbReference type="Pfam" id="PF00395">
    <property type="entry name" value="SLH"/>
    <property type="match status" value="1"/>
</dbReference>